<organism evidence="1">
    <name type="scientific">marine sediment metagenome</name>
    <dbReference type="NCBI Taxonomy" id="412755"/>
    <lineage>
        <taxon>unclassified sequences</taxon>
        <taxon>metagenomes</taxon>
        <taxon>ecological metagenomes</taxon>
    </lineage>
</organism>
<feature type="non-terminal residue" evidence="1">
    <location>
        <position position="1"/>
    </location>
</feature>
<gene>
    <name evidence="1" type="ORF">S06H3_60095</name>
</gene>
<proteinExistence type="predicted"/>
<reference evidence="1" key="1">
    <citation type="journal article" date="2014" name="Front. Microbiol.">
        <title>High frequency of phylogenetically diverse reductive dehalogenase-homologous genes in deep subseafloor sedimentary metagenomes.</title>
        <authorList>
            <person name="Kawai M."/>
            <person name="Futagami T."/>
            <person name="Toyoda A."/>
            <person name="Takaki Y."/>
            <person name="Nishi S."/>
            <person name="Hori S."/>
            <person name="Arai W."/>
            <person name="Tsubouchi T."/>
            <person name="Morono Y."/>
            <person name="Uchiyama I."/>
            <person name="Ito T."/>
            <person name="Fujiyama A."/>
            <person name="Inagaki F."/>
            <person name="Takami H."/>
        </authorList>
    </citation>
    <scope>NUCLEOTIDE SEQUENCE</scope>
    <source>
        <strain evidence="1">Expedition CK06-06</strain>
    </source>
</reference>
<dbReference type="AlphaFoldDB" id="X1RG38"/>
<comment type="caution">
    <text evidence="1">The sequence shown here is derived from an EMBL/GenBank/DDBJ whole genome shotgun (WGS) entry which is preliminary data.</text>
</comment>
<name>X1RG38_9ZZZZ</name>
<protein>
    <submittedName>
        <fullName evidence="1">Uncharacterized protein</fullName>
    </submittedName>
</protein>
<sequence length="67" mass="7622">ERMLGENVDIKVFIEDKLGEDGNLTKIVKTELGWAVYSRPKDLKSKFLPLGGASQRKRVKYRKSVGK</sequence>
<accession>X1RG38</accession>
<evidence type="ECO:0000313" key="1">
    <source>
        <dbReference type="EMBL" id="GAI54544.1"/>
    </source>
</evidence>
<dbReference type="EMBL" id="BARV01039152">
    <property type="protein sequence ID" value="GAI54544.1"/>
    <property type="molecule type" value="Genomic_DNA"/>
</dbReference>